<evidence type="ECO:0000259" key="2">
    <source>
        <dbReference type="Pfam" id="PF07331"/>
    </source>
</evidence>
<keyword evidence="1" id="KW-0812">Transmembrane</keyword>
<accession>A0A175R3Z7</accession>
<dbReference type="Proteomes" id="UP000078272">
    <property type="component" value="Unassembled WGS sequence"/>
</dbReference>
<organism evidence="3 4">
    <name type="scientific">Aureimonas ureilytica</name>
    <dbReference type="NCBI Taxonomy" id="401562"/>
    <lineage>
        <taxon>Bacteria</taxon>
        <taxon>Pseudomonadati</taxon>
        <taxon>Pseudomonadota</taxon>
        <taxon>Alphaproteobacteria</taxon>
        <taxon>Hyphomicrobiales</taxon>
        <taxon>Aurantimonadaceae</taxon>
        <taxon>Aureimonas</taxon>
    </lineage>
</organism>
<gene>
    <name evidence="3" type="ORF">NS226_19360</name>
</gene>
<keyword evidence="1" id="KW-1133">Transmembrane helix</keyword>
<dbReference type="STRING" id="401562.NS365_12205"/>
<keyword evidence="1" id="KW-0472">Membrane</keyword>
<evidence type="ECO:0000313" key="4">
    <source>
        <dbReference type="Proteomes" id="UP000078272"/>
    </source>
</evidence>
<sequence length="181" mass="19061">MVTRRHIEVGTGLSAVLLGLVTAYGSLENGIGWTDFGPSAGYFPFRIGVILAILGLVIAVKYGLTGRRRAPANLEAQAAGAAAALHEPTGLDERFLEDGALGRIASVFVPTAVSAALIPWLGVYLSGALFLVFSMMTLGKVGVARATLISVATMAVFFVTFEFWFQVPLAKGVVMPLLGIY</sequence>
<dbReference type="OrthoDB" id="6183775at2"/>
<protein>
    <recommendedName>
        <fullName evidence="2">DUF1468 domain-containing protein</fullName>
    </recommendedName>
</protein>
<dbReference type="EMBL" id="LDPZ01000057">
    <property type="protein sequence ID" value="KTQ85473.1"/>
    <property type="molecule type" value="Genomic_DNA"/>
</dbReference>
<dbReference type="Pfam" id="PF07331">
    <property type="entry name" value="TctB"/>
    <property type="match status" value="1"/>
</dbReference>
<evidence type="ECO:0000256" key="1">
    <source>
        <dbReference type="SAM" id="Phobius"/>
    </source>
</evidence>
<feature type="transmembrane region" description="Helical" evidence="1">
    <location>
        <begin position="104"/>
        <end position="131"/>
    </location>
</feature>
<name>A0A175R3Z7_9HYPH</name>
<feature type="transmembrane region" description="Helical" evidence="1">
    <location>
        <begin position="45"/>
        <end position="64"/>
    </location>
</feature>
<feature type="domain" description="DUF1468" evidence="2">
    <location>
        <begin position="14"/>
        <end position="169"/>
    </location>
</feature>
<dbReference type="AlphaFoldDB" id="A0A175R3Z7"/>
<feature type="transmembrane region" description="Helical" evidence="1">
    <location>
        <begin position="7"/>
        <end position="25"/>
    </location>
</feature>
<dbReference type="RefSeq" id="WP_058636360.1">
    <property type="nucleotide sequence ID" value="NZ_LDPZ01000057.1"/>
</dbReference>
<feature type="transmembrane region" description="Helical" evidence="1">
    <location>
        <begin position="143"/>
        <end position="165"/>
    </location>
</feature>
<comment type="caution">
    <text evidence="3">The sequence shown here is derived from an EMBL/GenBank/DDBJ whole genome shotgun (WGS) entry which is preliminary data.</text>
</comment>
<dbReference type="InterPro" id="IPR009936">
    <property type="entry name" value="DUF1468"/>
</dbReference>
<proteinExistence type="predicted"/>
<dbReference type="PATRIC" id="fig|401562.3.peg.3991"/>
<reference evidence="3 4" key="1">
    <citation type="journal article" date="2016" name="Front. Microbiol.">
        <title>Genomic Resource of Rice Seed Associated Bacteria.</title>
        <authorList>
            <person name="Midha S."/>
            <person name="Bansal K."/>
            <person name="Sharma S."/>
            <person name="Kumar N."/>
            <person name="Patil P.P."/>
            <person name="Chaudhry V."/>
            <person name="Patil P.B."/>
        </authorList>
    </citation>
    <scope>NUCLEOTIDE SEQUENCE [LARGE SCALE GENOMIC DNA]</scope>
    <source>
        <strain evidence="3 4">NS226</strain>
    </source>
</reference>
<evidence type="ECO:0000313" key="3">
    <source>
        <dbReference type="EMBL" id="KTQ85473.1"/>
    </source>
</evidence>